<sequence length="48" mass="5416">MIVHDSPLRERQNIIFDFCSLNIRKGSRTGNSGNNLELTVLTLMKSVP</sequence>
<proteinExistence type="predicted"/>
<evidence type="ECO:0000313" key="2">
    <source>
        <dbReference type="Proteomes" id="UP001153620"/>
    </source>
</evidence>
<gene>
    <name evidence="1" type="ORF">CHIRRI_LOCUS680</name>
</gene>
<protein>
    <submittedName>
        <fullName evidence="1">Uncharacterized protein</fullName>
    </submittedName>
</protein>
<evidence type="ECO:0000313" key="1">
    <source>
        <dbReference type="EMBL" id="CAG9797691.1"/>
    </source>
</evidence>
<keyword evidence="2" id="KW-1185">Reference proteome</keyword>
<dbReference type="EMBL" id="OU895877">
    <property type="protein sequence ID" value="CAG9797691.1"/>
    <property type="molecule type" value="Genomic_DNA"/>
</dbReference>
<dbReference type="Proteomes" id="UP001153620">
    <property type="component" value="Chromosome 1"/>
</dbReference>
<organism evidence="1 2">
    <name type="scientific">Chironomus riparius</name>
    <dbReference type="NCBI Taxonomy" id="315576"/>
    <lineage>
        <taxon>Eukaryota</taxon>
        <taxon>Metazoa</taxon>
        <taxon>Ecdysozoa</taxon>
        <taxon>Arthropoda</taxon>
        <taxon>Hexapoda</taxon>
        <taxon>Insecta</taxon>
        <taxon>Pterygota</taxon>
        <taxon>Neoptera</taxon>
        <taxon>Endopterygota</taxon>
        <taxon>Diptera</taxon>
        <taxon>Nematocera</taxon>
        <taxon>Chironomoidea</taxon>
        <taxon>Chironomidae</taxon>
        <taxon>Chironominae</taxon>
        <taxon>Chironomus</taxon>
    </lineage>
</organism>
<reference evidence="1" key="2">
    <citation type="submission" date="2022-10" db="EMBL/GenBank/DDBJ databases">
        <authorList>
            <consortium name="ENA_rothamsted_submissions"/>
            <consortium name="culmorum"/>
            <person name="King R."/>
        </authorList>
    </citation>
    <scope>NUCLEOTIDE SEQUENCE</scope>
</reference>
<name>A0A9N9WJE4_9DIPT</name>
<reference evidence="1" key="1">
    <citation type="submission" date="2022-01" db="EMBL/GenBank/DDBJ databases">
        <authorList>
            <person name="King R."/>
        </authorList>
    </citation>
    <scope>NUCLEOTIDE SEQUENCE</scope>
</reference>
<dbReference type="AlphaFoldDB" id="A0A9N9WJE4"/>
<dbReference type="OrthoDB" id="8185155at2759"/>
<accession>A0A9N9WJE4</accession>